<dbReference type="Gramene" id="KMS64969">
    <property type="protein sequence ID" value="KMS64969"/>
    <property type="gene ID" value="BVRB_040780"/>
</dbReference>
<feature type="compositionally biased region" description="Polar residues" evidence="1">
    <location>
        <begin position="70"/>
        <end position="87"/>
    </location>
</feature>
<evidence type="ECO:0000256" key="1">
    <source>
        <dbReference type="SAM" id="MobiDB-lite"/>
    </source>
</evidence>
<feature type="non-terminal residue" evidence="2">
    <location>
        <position position="153"/>
    </location>
</feature>
<proteinExistence type="predicted"/>
<accession>A0A0J7YMY9</accession>
<organism evidence="2 3">
    <name type="scientific">Beta vulgaris subsp. vulgaris</name>
    <name type="common">Beet</name>
    <dbReference type="NCBI Taxonomy" id="3555"/>
    <lineage>
        <taxon>Eukaryota</taxon>
        <taxon>Viridiplantae</taxon>
        <taxon>Streptophyta</taxon>
        <taxon>Embryophyta</taxon>
        <taxon>Tracheophyta</taxon>
        <taxon>Spermatophyta</taxon>
        <taxon>Magnoliopsida</taxon>
        <taxon>eudicotyledons</taxon>
        <taxon>Gunneridae</taxon>
        <taxon>Pentapetalae</taxon>
        <taxon>Caryophyllales</taxon>
        <taxon>Chenopodiaceae</taxon>
        <taxon>Betoideae</taxon>
        <taxon>Beta</taxon>
    </lineage>
</organism>
<feature type="compositionally biased region" description="Low complexity" evidence="1">
    <location>
        <begin position="21"/>
        <end position="38"/>
    </location>
</feature>
<feature type="region of interest" description="Disordered" evidence="1">
    <location>
        <begin position="1"/>
        <end position="102"/>
    </location>
</feature>
<gene>
    <name evidence="2" type="ORF">BVRB_040780</name>
</gene>
<dbReference type="EMBL" id="KQ117367">
    <property type="protein sequence ID" value="KMS64969.1"/>
    <property type="molecule type" value="Genomic_DNA"/>
</dbReference>
<dbReference type="AlphaFoldDB" id="A0A0J7YMY9"/>
<feature type="region of interest" description="Disordered" evidence="1">
    <location>
        <begin position="116"/>
        <end position="153"/>
    </location>
</feature>
<reference evidence="2 3" key="1">
    <citation type="journal article" date="2014" name="Nature">
        <title>The genome of the recently domesticated crop plant sugar beet (Beta vulgaris).</title>
        <authorList>
            <person name="Dohm J.C."/>
            <person name="Minoche A.E."/>
            <person name="Holtgrawe D."/>
            <person name="Capella-Gutierrez S."/>
            <person name="Zakrzewski F."/>
            <person name="Tafer H."/>
            <person name="Rupp O."/>
            <person name="Sorensen T.R."/>
            <person name="Stracke R."/>
            <person name="Reinhardt R."/>
            <person name="Goesmann A."/>
            <person name="Kraft T."/>
            <person name="Schulz B."/>
            <person name="Stadler P.F."/>
            <person name="Schmidt T."/>
            <person name="Gabaldon T."/>
            <person name="Lehrach H."/>
            <person name="Weisshaar B."/>
            <person name="Himmelbauer H."/>
        </authorList>
    </citation>
    <scope>NUCLEOTIDE SEQUENCE [LARGE SCALE GENOMIC DNA]</scope>
    <source>
        <tissue evidence="2">Taproot</tissue>
    </source>
</reference>
<evidence type="ECO:0000313" key="3">
    <source>
        <dbReference type="Proteomes" id="UP000035740"/>
    </source>
</evidence>
<protein>
    <submittedName>
        <fullName evidence="2">Uncharacterized protein</fullName>
    </submittedName>
</protein>
<feature type="compositionally biased region" description="Polar residues" evidence="1">
    <location>
        <begin position="128"/>
        <end position="142"/>
    </location>
</feature>
<feature type="compositionally biased region" description="Low complexity" evidence="1">
    <location>
        <begin position="88"/>
        <end position="102"/>
    </location>
</feature>
<dbReference type="Proteomes" id="UP000035740">
    <property type="component" value="Unassembled WGS sequence"/>
</dbReference>
<feature type="compositionally biased region" description="Polar residues" evidence="1">
    <location>
        <begin position="43"/>
        <end position="63"/>
    </location>
</feature>
<sequence>MATTTPAITSFLWATTRAELPHTTSPDSSDAPSTTNPDVSAAPTLTTSPDIIDNSASPSTTTRIRPVSSFPATASNVGTRLQTSQHNSDSAPTATTTADISPAITTSPDIVASTTNAPSTVIHPVTSPPFSTSKLETTSPETSAAPELPTTTT</sequence>
<evidence type="ECO:0000313" key="2">
    <source>
        <dbReference type="EMBL" id="KMS64969.1"/>
    </source>
</evidence>
<name>A0A0J7YMY9_BETVV</name>
<keyword evidence="3" id="KW-1185">Reference proteome</keyword>